<name>A0A4U0WBN8_9PEZI</name>
<dbReference type="SUPFAM" id="SSF51445">
    <property type="entry name" value="(Trans)glycosidases"/>
    <property type="match status" value="1"/>
</dbReference>
<feature type="domain" description="Glycosyl hydrolase family 30 TIM-barrel" evidence="6">
    <location>
        <begin position="98"/>
        <end position="365"/>
    </location>
</feature>
<keyword evidence="2 5" id="KW-0732">Signal</keyword>
<dbReference type="Pfam" id="PF02055">
    <property type="entry name" value="Glyco_hydro_30"/>
    <property type="match status" value="1"/>
</dbReference>
<comment type="caution">
    <text evidence="7">The sequence shown here is derived from an EMBL/GenBank/DDBJ whole genome shotgun (WGS) entry which is preliminary data.</text>
</comment>
<keyword evidence="8" id="KW-1185">Reference proteome</keyword>
<proteinExistence type="inferred from homology"/>
<sequence>MPLAEILLLALAASASAQSVEGLGVSGGNGSRGGIGDGAHPVRHAQAFITDALIPRAPNTTRQLAQGPAPVLVHGNASAGCGNRLVVVDSSPQQSMVGFGHAWTDSTVDVFNSLEPAVLDQVMQDLFGQDGNNMGFMRHTIGSSDLSGRQYSYDDNGPGFNLGEPDPTLSNFGLGPDGTAMAQMVARMGQYKGDVFLFGSPWSLPGWFKNNDLFIAPVIETDGGQYPLLNNSFNIKYIPQAVEYFTKYIDAFLSHGVTINGMTLQNEPLNYQGGYPCMYLDAADEAAILDQGLGSALKERGILFMAYDHNTDQPVYPYRVLQGAPGMVPAVAWHCYQTPAPNYTVLNDISRLYPGTLQFMTECSNYLPGAGSVNFEVAQNFIPPVQHGASGASIITVNSSTTYTKTNDYYMVGQFSRFVRRGAVNYQVLQGNEGNGLTSTQFYIMAVQNPDHSWAVIFMNNLDSDQEVVLSFSAHSGQFWEGTVPKATVTTWLLPSEQILRQTNGTQAASMVPPYPLNNGSMRYPTASGAVTGTGFSACNVSVT</sequence>
<evidence type="ECO:0000256" key="3">
    <source>
        <dbReference type="ARBA" id="ARBA00022801"/>
    </source>
</evidence>
<evidence type="ECO:0000259" key="6">
    <source>
        <dbReference type="Pfam" id="PF02055"/>
    </source>
</evidence>
<dbReference type="InterPro" id="IPR001139">
    <property type="entry name" value="Glyco_hydro_30"/>
</dbReference>
<dbReference type="PANTHER" id="PTHR11069:SF23">
    <property type="entry name" value="LYSOSOMAL ACID GLUCOSYLCERAMIDASE"/>
    <property type="match status" value="1"/>
</dbReference>
<evidence type="ECO:0000256" key="2">
    <source>
        <dbReference type="ARBA" id="ARBA00022729"/>
    </source>
</evidence>
<dbReference type="OrthoDB" id="2160638at2759"/>
<evidence type="ECO:0000313" key="8">
    <source>
        <dbReference type="Proteomes" id="UP000309340"/>
    </source>
</evidence>
<dbReference type="InterPro" id="IPR017853">
    <property type="entry name" value="GH"/>
</dbReference>
<feature type="chain" id="PRO_5020200940" description="Glycosyl hydrolase family 30 TIM-barrel domain-containing protein" evidence="5">
    <location>
        <begin position="18"/>
        <end position="544"/>
    </location>
</feature>
<organism evidence="7 8">
    <name type="scientific">Friedmanniomyces simplex</name>
    <dbReference type="NCBI Taxonomy" id="329884"/>
    <lineage>
        <taxon>Eukaryota</taxon>
        <taxon>Fungi</taxon>
        <taxon>Dikarya</taxon>
        <taxon>Ascomycota</taxon>
        <taxon>Pezizomycotina</taxon>
        <taxon>Dothideomycetes</taxon>
        <taxon>Dothideomycetidae</taxon>
        <taxon>Mycosphaerellales</taxon>
        <taxon>Teratosphaeriaceae</taxon>
        <taxon>Friedmanniomyces</taxon>
    </lineage>
</organism>
<accession>A0A4U0WBN8</accession>
<dbReference type="Proteomes" id="UP000309340">
    <property type="component" value="Unassembled WGS sequence"/>
</dbReference>
<feature type="signal peptide" evidence="5">
    <location>
        <begin position="1"/>
        <end position="17"/>
    </location>
</feature>
<dbReference type="EMBL" id="NAJQ01001386">
    <property type="protein sequence ID" value="TKA59787.1"/>
    <property type="molecule type" value="Genomic_DNA"/>
</dbReference>
<feature type="non-terminal residue" evidence="7">
    <location>
        <position position="544"/>
    </location>
</feature>
<comment type="similarity">
    <text evidence="1 4">Belongs to the glycosyl hydrolase 30 family.</text>
</comment>
<dbReference type="Gene3D" id="3.20.20.80">
    <property type="entry name" value="Glycosidases"/>
    <property type="match status" value="1"/>
</dbReference>
<evidence type="ECO:0000313" key="7">
    <source>
        <dbReference type="EMBL" id="TKA59787.1"/>
    </source>
</evidence>
<dbReference type="STRING" id="329884.A0A4U0WBN8"/>
<evidence type="ECO:0000256" key="4">
    <source>
        <dbReference type="RuleBase" id="RU361188"/>
    </source>
</evidence>
<keyword evidence="3 4" id="KW-0378">Hydrolase</keyword>
<gene>
    <name evidence="7" type="ORF">B0A55_12925</name>
</gene>
<keyword evidence="4" id="KW-0326">Glycosidase</keyword>
<dbReference type="AlphaFoldDB" id="A0A4U0WBN8"/>
<protein>
    <recommendedName>
        <fullName evidence="6">Glycosyl hydrolase family 30 TIM-barrel domain-containing protein</fullName>
    </recommendedName>
</protein>
<dbReference type="GO" id="GO:0006680">
    <property type="term" value="P:glucosylceramide catabolic process"/>
    <property type="evidence" value="ECO:0007669"/>
    <property type="project" value="TreeGrafter"/>
</dbReference>
<reference evidence="7 8" key="1">
    <citation type="submission" date="2017-03" db="EMBL/GenBank/DDBJ databases">
        <title>Genomes of endolithic fungi from Antarctica.</title>
        <authorList>
            <person name="Coleine C."/>
            <person name="Masonjones S."/>
            <person name="Stajich J.E."/>
        </authorList>
    </citation>
    <scope>NUCLEOTIDE SEQUENCE [LARGE SCALE GENOMIC DNA]</scope>
    <source>
        <strain evidence="7 8">CCFEE 5184</strain>
    </source>
</reference>
<evidence type="ECO:0000256" key="5">
    <source>
        <dbReference type="SAM" id="SignalP"/>
    </source>
</evidence>
<evidence type="ECO:0000256" key="1">
    <source>
        <dbReference type="ARBA" id="ARBA00005382"/>
    </source>
</evidence>
<dbReference type="InterPro" id="IPR033453">
    <property type="entry name" value="Glyco_hydro_30_TIM-barrel"/>
</dbReference>
<dbReference type="GO" id="GO:0004348">
    <property type="term" value="F:glucosylceramidase activity"/>
    <property type="evidence" value="ECO:0007669"/>
    <property type="project" value="InterPro"/>
</dbReference>
<dbReference type="PANTHER" id="PTHR11069">
    <property type="entry name" value="GLUCOSYLCERAMIDASE"/>
    <property type="match status" value="1"/>
</dbReference>
<dbReference type="GO" id="GO:0016020">
    <property type="term" value="C:membrane"/>
    <property type="evidence" value="ECO:0007669"/>
    <property type="project" value="GOC"/>
</dbReference>